<feature type="region of interest" description="Disordered" evidence="9">
    <location>
        <begin position="77"/>
        <end position="108"/>
    </location>
</feature>
<name>A0ABQ6MNG7_9STRA</name>
<evidence type="ECO:0000259" key="10">
    <source>
        <dbReference type="PROSITE" id="PS50011"/>
    </source>
</evidence>
<keyword evidence="6 8" id="KW-0067">ATP-binding</keyword>
<evidence type="ECO:0000256" key="2">
    <source>
        <dbReference type="ARBA" id="ARBA00022679"/>
    </source>
</evidence>
<feature type="compositionally biased region" description="Low complexity" evidence="9">
    <location>
        <begin position="821"/>
        <end position="848"/>
    </location>
</feature>
<dbReference type="CDD" id="cd00200">
    <property type="entry name" value="WD40"/>
    <property type="match status" value="1"/>
</dbReference>
<feature type="compositionally biased region" description="Low complexity" evidence="9">
    <location>
        <begin position="500"/>
        <end position="509"/>
    </location>
</feature>
<feature type="compositionally biased region" description="Basic and acidic residues" evidence="9">
    <location>
        <begin position="644"/>
        <end position="655"/>
    </location>
</feature>
<dbReference type="PRINTS" id="PR00320">
    <property type="entry name" value="GPROTEINBRPT"/>
</dbReference>
<protein>
    <recommendedName>
        <fullName evidence="10">Protein kinase domain-containing protein</fullName>
    </recommendedName>
</protein>
<organism evidence="11 12">
    <name type="scientific">Tetraparma gracilis</name>
    <dbReference type="NCBI Taxonomy" id="2962635"/>
    <lineage>
        <taxon>Eukaryota</taxon>
        <taxon>Sar</taxon>
        <taxon>Stramenopiles</taxon>
        <taxon>Ochrophyta</taxon>
        <taxon>Bolidophyceae</taxon>
        <taxon>Parmales</taxon>
        <taxon>Triparmaceae</taxon>
        <taxon>Tetraparma</taxon>
    </lineage>
</organism>
<feature type="compositionally biased region" description="Basic and acidic residues" evidence="9">
    <location>
        <begin position="707"/>
        <end position="716"/>
    </location>
</feature>
<comment type="caution">
    <text evidence="11">The sequence shown here is derived from an EMBL/GenBank/DDBJ whole genome shotgun (WGS) entry which is preliminary data.</text>
</comment>
<dbReference type="PROSITE" id="PS00108">
    <property type="entry name" value="PROTEIN_KINASE_ST"/>
    <property type="match status" value="1"/>
</dbReference>
<gene>
    <name evidence="11" type="ORF">TeGR_g12554</name>
</gene>
<dbReference type="InterPro" id="IPR000719">
    <property type="entry name" value="Prot_kinase_dom"/>
</dbReference>
<feature type="compositionally biased region" description="Gly residues" evidence="9">
    <location>
        <begin position="780"/>
        <end position="790"/>
    </location>
</feature>
<keyword evidence="4 8" id="KW-0547">Nucleotide-binding</keyword>
<dbReference type="InterPro" id="IPR019775">
    <property type="entry name" value="WD40_repeat_CS"/>
</dbReference>
<feature type="repeat" description="WD" evidence="7">
    <location>
        <begin position="1361"/>
        <end position="1382"/>
    </location>
</feature>
<evidence type="ECO:0000256" key="8">
    <source>
        <dbReference type="PROSITE-ProRule" id="PRU10141"/>
    </source>
</evidence>
<sequence>MNELLAAVVEHNQIVVKVLVDEVGEDRSGAQRLLLSPTPSASAGTLNPLPSSSTSAGSLQVQLQQRQLELLQQSSPALPPEEELQQPEQHHPQHHPSDAKMAAAATAGRRMQQFSLGATNTTAYNQLTSSASSDPFSDKHEKIRWQRAELIGSGAFGRVYLGLNLDTGQLMAVKHLELTDVSDKALSALENEVRTLKGLMHENIVQYLGCSFSDANSPSGDDNGHGVGDFKEGDTAYSTASSGMLTAHPANHAHSNNKSPGTFSIFLEYVSGGSVRSLLDRFGTLSEDLVKNYTRQLLLGLEYLHNNGIAHRDIKAANVLIANDGIIKLADFGAAKRITRGKSANALALSGDESAVLDSVFGSKRQHEEEDGDDETAIIVDQASLRSTKGVKGTPLWMAPEVIKENLARNGWKKADIWSVGCTVIEMASGKPPWSQYSNPVTAMYHIACMNDPPTFPEMMSTEGKAFLEGCFQRDPLKRGEVSSLLINPWIMGKGRKSSKSSSRYTASRGGKGFGSLMGDSADAASSKRPTTSAGERLWTAGAGAERWEREKDRERRKREKEAAAAAASSTVAGSASMGDLQVLGVTDRDREVEAVMPAPAAAAAAPPLSPTREQMIKPPSGPPGSEKSAGGSSKKKARRKAAKDKGGAEEEGAGHRRQLSLSSENLANVLAPPSPLTTMATSAAASPPPHSQQSQRHPYEFSSPPEAKEMKRPQRIDTSSNSNSAGDGLQMQSKLGVTVDIGLASTRDRNGDLKPLKSPVRLIGSPSLLNASVSKQGGSVEGGSGGGSGLQTIGTSLDASPERSRKKGFGRDKERRKKQQQQVKEQQREQQQQLQAQMQQFQIQQQERGGEGPLVIGGEEDLPNFGQVPNPKASTITQLEYTKAQNARLLSLLRNRTEVAGVSDEGRALTAAIPGQQGTNFTERAATSMGMGSYRNLNMGLSYSDDDDGSMQGSLQGSLDNGSLSAESMNTSMEFEPAATTLQSRAPIAIAPLEGATLSGFKHRQMEKGRKGGGREGREGREGGGGQTNSSFSGTGGVLIGGSNQNSNSNSDRDTNPTSPRFGPDSSLDNSVDSLDSTGGMPLVHAKGAGGGGGGSRRRSTHGEIPADKLAESALSSPLLATLKSASRHSHIPPLAPPSAGGRGAGMGMGLGLGMGGGDGGDVAQQPLQPDNKGVVLTGHSGLVSHIALFSGGGDNERVVSGGSDSTVRIWDMAGGSSTYPRLVTGGADRTVRMWDPRQRKPQVFLFKGHTDAVNAILFDASRACVVSGGRDQSVRIWDIRTGRSRSSMMEHFGSVNCLGISKDKSSGSYLSSGRDGVICVWKRGSGEFARSLRQGPNAKAVTCVGVKQGEGSDGGSRSISGCADGTIRIWDHNRGKCLKTLAGHLGAVTSAVWGTGLGPGYVVSGGTDGQVRIWDGRGGACVQWIQAHASSVTKVLVSGNTVVSASRDGSLRAWGVQS</sequence>
<feature type="repeat" description="WD" evidence="7">
    <location>
        <begin position="1427"/>
        <end position="1460"/>
    </location>
</feature>
<keyword evidence="12" id="KW-1185">Reference proteome</keyword>
<feature type="region of interest" description="Disordered" evidence="9">
    <location>
        <begin position="600"/>
        <end position="868"/>
    </location>
</feature>
<dbReference type="PANTHER" id="PTHR48016:SF56">
    <property type="entry name" value="MAPKK KINASE"/>
    <property type="match status" value="1"/>
</dbReference>
<dbReference type="Pfam" id="PF00400">
    <property type="entry name" value="WD40"/>
    <property type="match status" value="7"/>
</dbReference>
<dbReference type="Proteomes" id="UP001165060">
    <property type="component" value="Unassembled WGS sequence"/>
</dbReference>
<dbReference type="InterPro" id="IPR036322">
    <property type="entry name" value="WD40_repeat_dom_sf"/>
</dbReference>
<feature type="domain" description="Protein kinase" evidence="10">
    <location>
        <begin position="145"/>
        <end position="491"/>
    </location>
</feature>
<feature type="region of interest" description="Disordered" evidence="9">
    <location>
        <begin position="494"/>
        <end position="575"/>
    </location>
</feature>
<feature type="repeat" description="WD" evidence="7">
    <location>
        <begin position="1248"/>
        <end position="1289"/>
    </location>
</feature>
<feature type="compositionally biased region" description="Gly residues" evidence="9">
    <location>
        <begin position="1142"/>
        <end position="1162"/>
    </location>
</feature>
<dbReference type="SMART" id="SM00220">
    <property type="entry name" value="S_TKc"/>
    <property type="match status" value="1"/>
</dbReference>
<feature type="compositionally biased region" description="Basic and acidic residues" evidence="9">
    <location>
        <begin position="747"/>
        <end position="756"/>
    </location>
</feature>
<feature type="compositionally biased region" description="Low complexity" evidence="9">
    <location>
        <begin position="1066"/>
        <end position="1078"/>
    </location>
</feature>
<feature type="compositionally biased region" description="Basic and acidic residues" evidence="9">
    <location>
        <begin position="88"/>
        <end position="98"/>
    </location>
</feature>
<evidence type="ECO:0000256" key="3">
    <source>
        <dbReference type="ARBA" id="ARBA00022737"/>
    </source>
</evidence>
<dbReference type="InterPro" id="IPR011009">
    <property type="entry name" value="Kinase-like_dom_sf"/>
</dbReference>
<feature type="repeat" description="WD" evidence="7">
    <location>
        <begin position="1383"/>
        <end position="1417"/>
    </location>
</feature>
<evidence type="ECO:0000313" key="11">
    <source>
        <dbReference type="EMBL" id="GMI29776.1"/>
    </source>
</evidence>
<dbReference type="SUPFAM" id="SSF50978">
    <property type="entry name" value="WD40 repeat-like"/>
    <property type="match status" value="1"/>
</dbReference>
<dbReference type="PROSITE" id="PS50082">
    <property type="entry name" value="WD_REPEATS_2"/>
    <property type="match status" value="6"/>
</dbReference>
<feature type="compositionally biased region" description="Polar residues" evidence="9">
    <location>
        <begin position="952"/>
        <end position="967"/>
    </location>
</feature>
<feature type="compositionally biased region" description="Low complexity" evidence="9">
    <location>
        <begin position="677"/>
        <end position="696"/>
    </location>
</feature>
<dbReference type="InterPro" id="IPR015943">
    <property type="entry name" value="WD40/YVTN_repeat-like_dom_sf"/>
</dbReference>
<feature type="region of interest" description="Disordered" evidence="9">
    <location>
        <begin position="944"/>
        <end position="967"/>
    </location>
</feature>
<evidence type="ECO:0000256" key="1">
    <source>
        <dbReference type="ARBA" id="ARBA00022574"/>
    </source>
</evidence>
<dbReference type="InterPro" id="IPR001680">
    <property type="entry name" value="WD40_rpt"/>
</dbReference>
<evidence type="ECO:0000256" key="7">
    <source>
        <dbReference type="PROSITE-ProRule" id="PRU00221"/>
    </source>
</evidence>
<dbReference type="PROSITE" id="PS50011">
    <property type="entry name" value="PROTEIN_KINASE_DOM"/>
    <property type="match status" value="1"/>
</dbReference>
<dbReference type="CDD" id="cd06606">
    <property type="entry name" value="STKc_MAPKKK"/>
    <property type="match status" value="1"/>
</dbReference>
<evidence type="ECO:0000256" key="5">
    <source>
        <dbReference type="ARBA" id="ARBA00022777"/>
    </source>
</evidence>
<dbReference type="Pfam" id="PF00069">
    <property type="entry name" value="Pkinase"/>
    <property type="match status" value="3"/>
</dbReference>
<feature type="compositionally biased region" description="Basic residues" evidence="9">
    <location>
        <begin position="805"/>
        <end position="820"/>
    </location>
</feature>
<accession>A0ABQ6MNG7</accession>
<feature type="compositionally biased region" description="Polar residues" evidence="9">
    <location>
        <begin position="37"/>
        <end position="58"/>
    </location>
</feature>
<feature type="region of interest" description="Disordered" evidence="9">
    <location>
        <begin position="1126"/>
        <end position="1170"/>
    </location>
</feature>
<dbReference type="InterPro" id="IPR050538">
    <property type="entry name" value="MAP_kinase_kinase_kinase"/>
</dbReference>
<dbReference type="InterPro" id="IPR017441">
    <property type="entry name" value="Protein_kinase_ATP_BS"/>
</dbReference>
<evidence type="ECO:0000256" key="9">
    <source>
        <dbReference type="SAM" id="MobiDB-lite"/>
    </source>
</evidence>
<feature type="compositionally biased region" description="Basic and acidic residues" evidence="9">
    <location>
        <begin position="1005"/>
        <end position="1023"/>
    </location>
</feature>
<dbReference type="PROSITE" id="PS00107">
    <property type="entry name" value="PROTEIN_KINASE_ATP"/>
    <property type="match status" value="1"/>
</dbReference>
<keyword evidence="3" id="KW-0677">Repeat</keyword>
<dbReference type="Gene3D" id="2.130.10.10">
    <property type="entry name" value="YVTN repeat-like/Quinoprotein amine dehydrogenase"/>
    <property type="match status" value="2"/>
</dbReference>
<feature type="repeat" description="WD" evidence="7">
    <location>
        <begin position="1178"/>
        <end position="1222"/>
    </location>
</feature>
<keyword evidence="1 7" id="KW-0853">WD repeat</keyword>
<dbReference type="InterPro" id="IPR020472">
    <property type="entry name" value="WD40_PAC1"/>
</dbReference>
<dbReference type="PANTHER" id="PTHR48016">
    <property type="entry name" value="MAP KINASE KINASE KINASE SSK2-RELATED-RELATED"/>
    <property type="match status" value="1"/>
</dbReference>
<evidence type="ECO:0000256" key="6">
    <source>
        <dbReference type="ARBA" id="ARBA00022840"/>
    </source>
</evidence>
<dbReference type="EMBL" id="BRYB01000423">
    <property type="protein sequence ID" value="GMI29776.1"/>
    <property type="molecule type" value="Genomic_DNA"/>
</dbReference>
<evidence type="ECO:0000256" key="4">
    <source>
        <dbReference type="ARBA" id="ARBA00022741"/>
    </source>
</evidence>
<keyword evidence="5" id="KW-0418">Kinase</keyword>
<feature type="compositionally biased region" description="Low complexity" evidence="9">
    <location>
        <begin position="624"/>
        <end position="633"/>
    </location>
</feature>
<dbReference type="Gene3D" id="3.30.200.20">
    <property type="entry name" value="Phosphorylase Kinase, domain 1"/>
    <property type="match status" value="1"/>
</dbReference>
<feature type="binding site" evidence="8">
    <location>
        <position position="174"/>
    </location>
    <ligand>
        <name>ATP</name>
        <dbReference type="ChEBI" id="CHEBI:30616"/>
    </ligand>
</feature>
<feature type="repeat" description="WD" evidence="7">
    <location>
        <begin position="1224"/>
        <end position="1237"/>
    </location>
</feature>
<dbReference type="Gene3D" id="1.10.510.10">
    <property type="entry name" value="Transferase(Phosphotransferase) domain 1"/>
    <property type="match status" value="1"/>
</dbReference>
<dbReference type="PROSITE" id="PS50294">
    <property type="entry name" value="WD_REPEATS_REGION"/>
    <property type="match status" value="4"/>
</dbReference>
<feature type="compositionally biased region" description="Polar residues" evidence="9">
    <location>
        <begin position="717"/>
        <end position="736"/>
    </location>
</feature>
<feature type="region of interest" description="Disordered" evidence="9">
    <location>
        <begin position="998"/>
        <end position="1104"/>
    </location>
</feature>
<keyword evidence="2" id="KW-0808">Transferase</keyword>
<feature type="region of interest" description="Disordered" evidence="9">
    <location>
        <begin position="35"/>
        <end position="61"/>
    </location>
</feature>
<reference evidence="11 12" key="1">
    <citation type="journal article" date="2023" name="Commun. Biol.">
        <title>Genome analysis of Parmales, the sister group of diatoms, reveals the evolutionary specialization of diatoms from phago-mixotrophs to photoautotrophs.</title>
        <authorList>
            <person name="Ban H."/>
            <person name="Sato S."/>
            <person name="Yoshikawa S."/>
            <person name="Yamada K."/>
            <person name="Nakamura Y."/>
            <person name="Ichinomiya M."/>
            <person name="Sato N."/>
            <person name="Blanc-Mathieu R."/>
            <person name="Endo H."/>
            <person name="Kuwata A."/>
            <person name="Ogata H."/>
        </authorList>
    </citation>
    <scope>NUCLEOTIDE SEQUENCE [LARGE SCALE GENOMIC DNA]</scope>
</reference>
<evidence type="ECO:0000313" key="12">
    <source>
        <dbReference type="Proteomes" id="UP001165060"/>
    </source>
</evidence>
<proteinExistence type="predicted"/>
<dbReference type="SMART" id="SM00320">
    <property type="entry name" value="WD40"/>
    <property type="match status" value="6"/>
</dbReference>
<feature type="compositionally biased region" description="Basic residues" evidence="9">
    <location>
        <begin position="634"/>
        <end position="643"/>
    </location>
</feature>
<dbReference type="InterPro" id="IPR008271">
    <property type="entry name" value="Ser/Thr_kinase_AS"/>
</dbReference>
<dbReference type="PROSITE" id="PS00678">
    <property type="entry name" value="WD_REPEATS_1"/>
    <property type="match status" value="2"/>
</dbReference>
<dbReference type="SUPFAM" id="SSF56112">
    <property type="entry name" value="Protein kinase-like (PK-like)"/>
    <property type="match status" value="1"/>
</dbReference>